<feature type="compositionally biased region" description="Basic and acidic residues" evidence="1">
    <location>
        <begin position="22"/>
        <end position="35"/>
    </location>
</feature>
<name>A0A9X3L3S2_ALCXX</name>
<gene>
    <name evidence="2" type="ORF">O9570_25835</name>
</gene>
<comment type="caution">
    <text evidence="2">The sequence shown here is derived from an EMBL/GenBank/DDBJ whole genome shotgun (WGS) entry which is preliminary data.</text>
</comment>
<dbReference type="EMBL" id="JAPZVI010000031">
    <property type="protein sequence ID" value="MCZ8404901.1"/>
    <property type="molecule type" value="Genomic_DNA"/>
</dbReference>
<sequence>MQSLLTDTLLPTTATASNDAHAAARRDADAARDRAAAQPADKPVSIRVILSDDALERAAKARKAAFQMATDAAQSRHDLARARVAQIKQRIDTLKKMLMFLGKAAAKAILRELRQLAGELGQAASALKDSGGAPLVHLGQHARVVDRVDHH</sequence>
<dbReference type="RefSeq" id="WP_269865179.1">
    <property type="nucleotide sequence ID" value="NZ_JAPZVI010000031.1"/>
</dbReference>
<evidence type="ECO:0000256" key="1">
    <source>
        <dbReference type="SAM" id="MobiDB-lite"/>
    </source>
</evidence>
<dbReference type="AlphaFoldDB" id="A0A9X3L3S2"/>
<protein>
    <submittedName>
        <fullName evidence="2">Uncharacterized protein</fullName>
    </submittedName>
</protein>
<feature type="region of interest" description="Disordered" evidence="1">
    <location>
        <begin position="16"/>
        <end position="39"/>
    </location>
</feature>
<reference evidence="2" key="1">
    <citation type="submission" date="2022-12" db="EMBL/GenBank/DDBJ databases">
        <authorList>
            <person name="Voronina O.L."/>
            <person name="Kunda M.S."/>
            <person name="Ryzhova N."/>
            <person name="Aksenova E.I."/>
        </authorList>
    </citation>
    <scope>NUCLEOTIDE SEQUENCE</scope>
    <source>
        <strain evidence="2">SCCH136:Ach223948</strain>
    </source>
</reference>
<proteinExistence type="predicted"/>
<dbReference type="Proteomes" id="UP001141992">
    <property type="component" value="Unassembled WGS sequence"/>
</dbReference>
<feature type="non-terminal residue" evidence="2">
    <location>
        <position position="151"/>
    </location>
</feature>
<evidence type="ECO:0000313" key="2">
    <source>
        <dbReference type="EMBL" id="MCZ8404901.1"/>
    </source>
</evidence>
<organism evidence="2 3">
    <name type="scientific">Alcaligenes xylosoxydans xylosoxydans</name>
    <name type="common">Achromobacter xylosoxidans</name>
    <dbReference type="NCBI Taxonomy" id="85698"/>
    <lineage>
        <taxon>Bacteria</taxon>
        <taxon>Pseudomonadati</taxon>
        <taxon>Pseudomonadota</taxon>
        <taxon>Betaproteobacteria</taxon>
        <taxon>Burkholderiales</taxon>
        <taxon>Alcaligenaceae</taxon>
        <taxon>Achromobacter</taxon>
    </lineage>
</organism>
<evidence type="ECO:0000313" key="3">
    <source>
        <dbReference type="Proteomes" id="UP001141992"/>
    </source>
</evidence>
<accession>A0A9X3L3S2</accession>